<dbReference type="PANTHER" id="PTHR42852">
    <property type="entry name" value="THIOL:DISULFIDE INTERCHANGE PROTEIN DSBE"/>
    <property type="match status" value="1"/>
</dbReference>
<gene>
    <name evidence="2" type="ORF">ABR189_04080</name>
</gene>
<dbReference type="InterPro" id="IPR050553">
    <property type="entry name" value="Thioredoxin_ResA/DsbE_sf"/>
</dbReference>
<feature type="domain" description="Thioredoxin" evidence="1">
    <location>
        <begin position="38"/>
        <end position="195"/>
    </location>
</feature>
<dbReference type="EMBL" id="JBEXAC010000001">
    <property type="protein sequence ID" value="MET6996527.1"/>
    <property type="molecule type" value="Genomic_DNA"/>
</dbReference>
<proteinExistence type="predicted"/>
<organism evidence="2 3">
    <name type="scientific">Chitinophaga defluvii</name>
    <dbReference type="NCBI Taxonomy" id="3163343"/>
    <lineage>
        <taxon>Bacteria</taxon>
        <taxon>Pseudomonadati</taxon>
        <taxon>Bacteroidota</taxon>
        <taxon>Chitinophagia</taxon>
        <taxon>Chitinophagales</taxon>
        <taxon>Chitinophagaceae</taxon>
        <taxon>Chitinophaga</taxon>
    </lineage>
</organism>
<dbReference type="Pfam" id="PF08534">
    <property type="entry name" value="Redoxin"/>
    <property type="match status" value="1"/>
</dbReference>
<sequence length="198" mass="21640">MKNNKFSLSNIITALLVGLLLLMLFKPEAKAWLIQGLMKIGLFQPSVSTAPAAANATSLYTADIRFTGTDGREIKLSDLQGKIVFINFWATWCPPCIAEMPSVNALYEQFKDNSQIVFLTVDADAKPDKAQQFLDKNNYTLPLFTIASSIPASVYSGTLPTTVIIDKKGVVVFKHTGAADYTNKKLVQFITDLSTAAP</sequence>
<reference evidence="2 3" key="1">
    <citation type="submission" date="2024-06" db="EMBL/GenBank/DDBJ databases">
        <title>Chitinophaga defluvii sp. nov., isolated from municipal sewage.</title>
        <authorList>
            <person name="Zhang L."/>
        </authorList>
    </citation>
    <scope>NUCLEOTIDE SEQUENCE [LARGE SCALE GENOMIC DNA]</scope>
    <source>
        <strain evidence="2 3">H8</strain>
    </source>
</reference>
<protein>
    <submittedName>
        <fullName evidence="2">TlpA disulfide reductase family protein</fullName>
    </submittedName>
</protein>
<dbReference type="Gene3D" id="3.40.30.10">
    <property type="entry name" value="Glutaredoxin"/>
    <property type="match status" value="1"/>
</dbReference>
<dbReference type="RefSeq" id="WP_354659169.1">
    <property type="nucleotide sequence ID" value="NZ_JBEXAC010000001.1"/>
</dbReference>
<evidence type="ECO:0000313" key="2">
    <source>
        <dbReference type="EMBL" id="MET6996527.1"/>
    </source>
</evidence>
<dbReference type="PANTHER" id="PTHR42852:SF17">
    <property type="entry name" value="THIOREDOXIN-LIKE PROTEIN HI_1115"/>
    <property type="match status" value="1"/>
</dbReference>
<keyword evidence="3" id="KW-1185">Reference proteome</keyword>
<accession>A0ABV2T0H0</accession>
<name>A0ABV2T0H0_9BACT</name>
<evidence type="ECO:0000259" key="1">
    <source>
        <dbReference type="PROSITE" id="PS51352"/>
    </source>
</evidence>
<dbReference type="PROSITE" id="PS51352">
    <property type="entry name" value="THIOREDOXIN_2"/>
    <property type="match status" value="1"/>
</dbReference>
<evidence type="ECO:0000313" key="3">
    <source>
        <dbReference type="Proteomes" id="UP001549749"/>
    </source>
</evidence>
<dbReference type="InterPro" id="IPR036249">
    <property type="entry name" value="Thioredoxin-like_sf"/>
</dbReference>
<dbReference type="InterPro" id="IPR013740">
    <property type="entry name" value="Redoxin"/>
</dbReference>
<dbReference type="InterPro" id="IPR013766">
    <property type="entry name" value="Thioredoxin_domain"/>
</dbReference>
<dbReference type="Proteomes" id="UP001549749">
    <property type="component" value="Unassembled WGS sequence"/>
</dbReference>
<dbReference type="SUPFAM" id="SSF52833">
    <property type="entry name" value="Thioredoxin-like"/>
    <property type="match status" value="1"/>
</dbReference>
<dbReference type="CDD" id="cd02966">
    <property type="entry name" value="TlpA_like_family"/>
    <property type="match status" value="1"/>
</dbReference>
<comment type="caution">
    <text evidence="2">The sequence shown here is derived from an EMBL/GenBank/DDBJ whole genome shotgun (WGS) entry which is preliminary data.</text>
</comment>